<accession>A0A183EC61</accession>
<evidence type="ECO:0000313" key="5">
    <source>
        <dbReference type="Proteomes" id="UP000271098"/>
    </source>
</evidence>
<dbReference type="GO" id="GO:0043015">
    <property type="term" value="F:gamma-tubulin binding"/>
    <property type="evidence" value="ECO:0007669"/>
    <property type="project" value="TreeGrafter"/>
</dbReference>
<dbReference type="PROSITE" id="PS51082">
    <property type="entry name" value="WH2"/>
    <property type="match status" value="1"/>
</dbReference>
<dbReference type="GO" id="GO:0043014">
    <property type="term" value="F:alpha-tubulin binding"/>
    <property type="evidence" value="ECO:0007669"/>
    <property type="project" value="InterPro"/>
</dbReference>
<dbReference type="Proteomes" id="UP000271098">
    <property type="component" value="Unassembled WGS sequence"/>
</dbReference>
<feature type="compositionally biased region" description="Basic and acidic residues" evidence="2">
    <location>
        <begin position="16"/>
        <end position="25"/>
    </location>
</feature>
<feature type="compositionally biased region" description="Acidic residues" evidence="2">
    <location>
        <begin position="230"/>
        <end position="245"/>
    </location>
</feature>
<dbReference type="GO" id="GO:0042147">
    <property type="term" value="P:retrograde transport, endosome to Golgi"/>
    <property type="evidence" value="ECO:0007669"/>
    <property type="project" value="TreeGrafter"/>
</dbReference>
<dbReference type="WBParaSite" id="GPUH_0001857701-mRNA-1">
    <property type="protein sequence ID" value="GPUH_0001857701-mRNA-1"/>
    <property type="gene ID" value="GPUH_0001857701"/>
</dbReference>
<dbReference type="GO" id="GO:0005769">
    <property type="term" value="C:early endosome"/>
    <property type="evidence" value="ECO:0007669"/>
    <property type="project" value="InterPro"/>
</dbReference>
<dbReference type="AlphaFoldDB" id="A0A183EC61"/>
<evidence type="ECO:0000259" key="3">
    <source>
        <dbReference type="PROSITE" id="PS51082"/>
    </source>
</evidence>
<organism evidence="6">
    <name type="scientific">Gongylonema pulchrum</name>
    <dbReference type="NCBI Taxonomy" id="637853"/>
    <lineage>
        <taxon>Eukaryota</taxon>
        <taxon>Metazoa</taxon>
        <taxon>Ecdysozoa</taxon>
        <taxon>Nematoda</taxon>
        <taxon>Chromadorea</taxon>
        <taxon>Rhabditida</taxon>
        <taxon>Spirurina</taxon>
        <taxon>Spiruromorpha</taxon>
        <taxon>Spiruroidea</taxon>
        <taxon>Gongylonematidae</taxon>
        <taxon>Gongylonema</taxon>
    </lineage>
</organism>
<dbReference type="EMBL" id="UYRT01086967">
    <property type="protein sequence ID" value="VDN31994.1"/>
    <property type="molecule type" value="Genomic_DNA"/>
</dbReference>
<protein>
    <submittedName>
        <fullName evidence="6">WH2 domain-containing protein</fullName>
    </submittedName>
</protein>
<name>A0A183EC61_9BILA</name>
<dbReference type="InterPro" id="IPR028290">
    <property type="entry name" value="WASH1"/>
</dbReference>
<keyword evidence="1" id="KW-0009">Actin-binding</keyword>
<dbReference type="GO" id="GO:0005829">
    <property type="term" value="C:cytosol"/>
    <property type="evidence" value="ECO:0007669"/>
    <property type="project" value="GOC"/>
</dbReference>
<feature type="region of interest" description="Disordered" evidence="2">
    <location>
        <begin position="193"/>
        <end position="245"/>
    </location>
</feature>
<dbReference type="GO" id="GO:0034314">
    <property type="term" value="P:Arp2/3 complex-mediated actin nucleation"/>
    <property type="evidence" value="ECO:0007669"/>
    <property type="project" value="InterPro"/>
</dbReference>
<dbReference type="GO" id="GO:0032456">
    <property type="term" value="P:endocytic recycling"/>
    <property type="evidence" value="ECO:0007669"/>
    <property type="project" value="TreeGrafter"/>
</dbReference>
<feature type="compositionally biased region" description="Polar residues" evidence="2">
    <location>
        <begin position="67"/>
        <end position="87"/>
    </location>
</feature>
<dbReference type="GO" id="GO:0006887">
    <property type="term" value="P:exocytosis"/>
    <property type="evidence" value="ECO:0007669"/>
    <property type="project" value="TreeGrafter"/>
</dbReference>
<dbReference type="OrthoDB" id="307871at2759"/>
<dbReference type="PANTHER" id="PTHR23331">
    <property type="entry name" value="CXYORF1"/>
    <property type="match status" value="1"/>
</dbReference>
<dbReference type="GO" id="GO:0055037">
    <property type="term" value="C:recycling endosome"/>
    <property type="evidence" value="ECO:0007669"/>
    <property type="project" value="TreeGrafter"/>
</dbReference>
<reference evidence="6" key="1">
    <citation type="submission" date="2016-06" db="UniProtKB">
        <authorList>
            <consortium name="WormBaseParasite"/>
        </authorList>
    </citation>
    <scope>IDENTIFICATION</scope>
</reference>
<sequence>MISNEPQRTASAPEPVADKNEKIESESPAVRNTENSVVTGGDGIANQSQLLEKQTCEKQVPLLGESEVTNNDTGNVSRPTLAIQSGSMPPPPPPPPPPSSITAPKIAVTSGDDRANLMEAIRRAGGTKGAKLRSVKKRQARAKCFQKLCMMCLQEEELAEDVSALPKRNTTVAEGDLMSSLAKALEQRRKGIAGRIAENKERAKPNSFSEGAFAKMSARIPPPPPRKEDSDEQDDSDKADECDWE</sequence>
<dbReference type="InterPro" id="IPR003124">
    <property type="entry name" value="WH2_dom"/>
</dbReference>
<feature type="domain" description="WH2" evidence="3">
    <location>
        <begin position="113"/>
        <end position="135"/>
    </location>
</feature>
<evidence type="ECO:0000256" key="2">
    <source>
        <dbReference type="SAM" id="MobiDB-lite"/>
    </source>
</evidence>
<dbReference type="GO" id="GO:0071203">
    <property type="term" value="C:WASH complex"/>
    <property type="evidence" value="ECO:0007669"/>
    <property type="project" value="InterPro"/>
</dbReference>
<proteinExistence type="predicted"/>
<keyword evidence="5" id="KW-1185">Reference proteome</keyword>
<dbReference type="GO" id="GO:0003779">
    <property type="term" value="F:actin binding"/>
    <property type="evidence" value="ECO:0007669"/>
    <property type="project" value="UniProtKB-KW"/>
</dbReference>
<evidence type="ECO:0000313" key="4">
    <source>
        <dbReference type="EMBL" id="VDN31994.1"/>
    </source>
</evidence>
<gene>
    <name evidence="4" type="ORF">GPUH_LOCUS18552</name>
</gene>
<feature type="region of interest" description="Disordered" evidence="2">
    <location>
        <begin position="1"/>
        <end position="105"/>
    </location>
</feature>
<feature type="compositionally biased region" description="Polar residues" evidence="2">
    <location>
        <begin position="1"/>
        <end position="10"/>
    </location>
</feature>
<dbReference type="PANTHER" id="PTHR23331:SF1">
    <property type="entry name" value="WASH COMPLEX SUBUNIT 1"/>
    <property type="match status" value="1"/>
</dbReference>
<evidence type="ECO:0000256" key="1">
    <source>
        <dbReference type="ARBA" id="ARBA00023203"/>
    </source>
</evidence>
<evidence type="ECO:0000313" key="6">
    <source>
        <dbReference type="WBParaSite" id="GPUH_0001857701-mRNA-1"/>
    </source>
</evidence>
<feature type="compositionally biased region" description="Pro residues" evidence="2">
    <location>
        <begin position="88"/>
        <end position="99"/>
    </location>
</feature>
<reference evidence="4 5" key="2">
    <citation type="submission" date="2018-11" db="EMBL/GenBank/DDBJ databases">
        <authorList>
            <consortium name="Pathogen Informatics"/>
        </authorList>
    </citation>
    <scope>NUCLEOTIDE SEQUENCE [LARGE SCALE GENOMIC DNA]</scope>
</reference>